<organism evidence="1">
    <name type="scientific">Anguilla anguilla</name>
    <name type="common">European freshwater eel</name>
    <name type="synonym">Muraena anguilla</name>
    <dbReference type="NCBI Taxonomy" id="7936"/>
    <lineage>
        <taxon>Eukaryota</taxon>
        <taxon>Metazoa</taxon>
        <taxon>Chordata</taxon>
        <taxon>Craniata</taxon>
        <taxon>Vertebrata</taxon>
        <taxon>Euteleostomi</taxon>
        <taxon>Actinopterygii</taxon>
        <taxon>Neopterygii</taxon>
        <taxon>Teleostei</taxon>
        <taxon>Anguilliformes</taxon>
        <taxon>Anguillidae</taxon>
        <taxon>Anguilla</taxon>
    </lineage>
</organism>
<dbReference type="AlphaFoldDB" id="A0A0E9SCQ4"/>
<evidence type="ECO:0000313" key="1">
    <source>
        <dbReference type="EMBL" id="JAH38470.1"/>
    </source>
</evidence>
<proteinExistence type="predicted"/>
<dbReference type="EMBL" id="GBXM01070107">
    <property type="protein sequence ID" value="JAH38470.1"/>
    <property type="molecule type" value="Transcribed_RNA"/>
</dbReference>
<name>A0A0E9SCQ4_ANGAN</name>
<reference evidence="1" key="1">
    <citation type="submission" date="2014-11" db="EMBL/GenBank/DDBJ databases">
        <authorList>
            <person name="Amaro Gonzalez C."/>
        </authorList>
    </citation>
    <scope>NUCLEOTIDE SEQUENCE</scope>
</reference>
<protein>
    <submittedName>
        <fullName evidence="1">Uncharacterized protein</fullName>
    </submittedName>
</protein>
<reference evidence="1" key="2">
    <citation type="journal article" date="2015" name="Fish Shellfish Immunol.">
        <title>Early steps in the European eel (Anguilla anguilla)-Vibrio vulnificus interaction in the gills: Role of the RtxA13 toxin.</title>
        <authorList>
            <person name="Callol A."/>
            <person name="Pajuelo D."/>
            <person name="Ebbesson L."/>
            <person name="Teles M."/>
            <person name="MacKenzie S."/>
            <person name="Amaro C."/>
        </authorList>
    </citation>
    <scope>NUCLEOTIDE SEQUENCE</scope>
</reference>
<sequence>MNVIVILFSVLAENNPGHKVRFCLCLFCFSFLQYKQLE</sequence>
<accession>A0A0E9SCQ4</accession>